<dbReference type="EMBL" id="FXLY01000011">
    <property type="protein sequence ID" value="SMN22235.1"/>
    <property type="molecule type" value="Genomic_DNA"/>
</dbReference>
<dbReference type="PANTHER" id="PTHR11079">
    <property type="entry name" value="CYTOSINE DEAMINASE FAMILY MEMBER"/>
    <property type="match status" value="1"/>
</dbReference>
<dbReference type="AlphaFoldDB" id="A0A1X7R9C1"/>
<dbReference type="Gene3D" id="3.40.140.10">
    <property type="entry name" value="Cytidine Deaminase, domain 2"/>
    <property type="match status" value="1"/>
</dbReference>
<dbReference type="Proteomes" id="UP000196158">
    <property type="component" value="Unassembled WGS sequence"/>
</dbReference>
<evidence type="ECO:0000313" key="4">
    <source>
        <dbReference type="EMBL" id="SMN22235.1"/>
    </source>
</evidence>
<protein>
    <submittedName>
        <fullName evidence="4">Similar to Saccharomyces cerevisiae YLR316C TAD3 Subunit of tRNA-specific adenosine-34 deaminase</fullName>
    </submittedName>
</protein>
<organism evidence="4 5">
    <name type="scientific">Maudiozyma saulgeensis</name>
    <dbReference type="NCBI Taxonomy" id="1789683"/>
    <lineage>
        <taxon>Eukaryota</taxon>
        <taxon>Fungi</taxon>
        <taxon>Dikarya</taxon>
        <taxon>Ascomycota</taxon>
        <taxon>Saccharomycotina</taxon>
        <taxon>Saccharomycetes</taxon>
        <taxon>Saccharomycetales</taxon>
        <taxon>Saccharomycetaceae</taxon>
        <taxon>Maudiozyma</taxon>
    </lineage>
</organism>
<name>A0A1X7R9C1_9SACH</name>
<dbReference type="Pfam" id="PF00383">
    <property type="entry name" value="dCMP_cyt_deam_1"/>
    <property type="match status" value="1"/>
</dbReference>
<dbReference type="OrthoDB" id="3180714at2759"/>
<dbReference type="GO" id="GO:0008033">
    <property type="term" value="P:tRNA processing"/>
    <property type="evidence" value="ECO:0007669"/>
    <property type="project" value="UniProtKB-KW"/>
</dbReference>
<dbReference type="GO" id="GO:0005634">
    <property type="term" value="C:nucleus"/>
    <property type="evidence" value="ECO:0007669"/>
    <property type="project" value="TreeGrafter"/>
</dbReference>
<evidence type="ECO:0000256" key="2">
    <source>
        <dbReference type="ARBA" id="ARBA00038160"/>
    </source>
</evidence>
<feature type="domain" description="CMP/dCMP-type deaminase" evidence="3">
    <location>
        <begin position="164"/>
        <end position="311"/>
    </location>
</feature>
<evidence type="ECO:0000256" key="1">
    <source>
        <dbReference type="ARBA" id="ARBA00022694"/>
    </source>
</evidence>
<evidence type="ECO:0000313" key="5">
    <source>
        <dbReference type="Proteomes" id="UP000196158"/>
    </source>
</evidence>
<evidence type="ECO:0000259" key="3">
    <source>
        <dbReference type="PROSITE" id="PS51747"/>
    </source>
</evidence>
<accession>A0A1X7R9C1</accession>
<dbReference type="GO" id="GO:0005737">
    <property type="term" value="C:cytoplasm"/>
    <property type="evidence" value="ECO:0007669"/>
    <property type="project" value="TreeGrafter"/>
</dbReference>
<gene>
    <name evidence="4" type="ORF">KASA_0H00033G</name>
</gene>
<dbReference type="InterPro" id="IPR016193">
    <property type="entry name" value="Cytidine_deaminase-like"/>
</dbReference>
<comment type="similarity">
    <text evidence="2">Belongs to the cytidine and deoxycytidylate deaminase family. ADAT3 subfamily.</text>
</comment>
<dbReference type="PANTHER" id="PTHR11079:SF156">
    <property type="entry name" value="INACTIVE TRNA-SPECIFIC ADENOSINE DEAMINASE-LIKE PROTEIN 3-RELATED"/>
    <property type="match status" value="1"/>
</dbReference>
<dbReference type="CDD" id="cd01285">
    <property type="entry name" value="nucleoside_deaminase"/>
    <property type="match status" value="1"/>
</dbReference>
<dbReference type="InterPro" id="IPR002125">
    <property type="entry name" value="CMP_dCMP_dom"/>
</dbReference>
<dbReference type="GO" id="GO:0052717">
    <property type="term" value="F:tRNA-specific adenosine-34 deaminase activity"/>
    <property type="evidence" value="ECO:0007669"/>
    <property type="project" value="TreeGrafter"/>
</dbReference>
<dbReference type="STRING" id="1789683.A0A1X7R9C1"/>
<dbReference type="PROSITE" id="PS51747">
    <property type="entry name" value="CYT_DCMP_DEAMINASES_2"/>
    <property type="match status" value="1"/>
</dbReference>
<keyword evidence="1" id="KW-0819">tRNA processing</keyword>
<reference evidence="4 5" key="1">
    <citation type="submission" date="2017-04" db="EMBL/GenBank/DDBJ databases">
        <authorList>
            <person name="Afonso C.L."/>
            <person name="Miller P.J."/>
            <person name="Scott M.A."/>
            <person name="Spackman E."/>
            <person name="Goraichik I."/>
            <person name="Dimitrov K.M."/>
            <person name="Suarez D.L."/>
            <person name="Swayne D.E."/>
        </authorList>
    </citation>
    <scope>NUCLEOTIDE SEQUENCE [LARGE SCALE GENOMIC DNA]</scope>
</reference>
<proteinExistence type="inferred from homology"/>
<sequence>MVKKALNPLKIDFKKGIIENKLQQIRNSRTTTTPDLIKVWTIEVNPKDSKYVLDLIRTKTQKQDPISMLHIKRIRKITNSDTSVSLVVVIGSVELFEDKNSVQSMLHSFRKDLKYSNLSSSHEIPKEGPQTKELMLQWSDEYWPLVWRGNPNDQILNDYTFNMPFIEDILLKIHRLSQEQYENGNIYPIVTAFVDPNDSTNCIYACDTRAQQESSPLDHSIRIGINAVSKRLKERKKVIDNAHTEGYLCLDFDVYTTHEPCSMCSMALIHSRIKRCIFIQPMTMTGSLKHKSGDGYCMHQHKLLNSSYEAFQWVGDKLDPPEISQSTCC</sequence>
<dbReference type="SUPFAM" id="SSF53927">
    <property type="entry name" value="Cytidine deaminase-like"/>
    <property type="match status" value="1"/>
</dbReference>
<keyword evidence="5" id="KW-1185">Reference proteome</keyword>